<dbReference type="InterPro" id="IPR000654">
    <property type="entry name" value="Gprotein_alpha_Q"/>
</dbReference>
<evidence type="ECO:0000256" key="6">
    <source>
        <dbReference type="ARBA" id="ARBA00023139"/>
    </source>
</evidence>
<evidence type="ECO:0000256" key="4">
    <source>
        <dbReference type="ARBA" id="ARBA00022842"/>
    </source>
</evidence>
<feature type="binding site" evidence="9">
    <location>
        <begin position="205"/>
        <end position="209"/>
    </location>
    <ligand>
        <name>GTP</name>
        <dbReference type="ChEBI" id="CHEBI:37565"/>
    </ligand>
</feature>
<reference evidence="12 13" key="1">
    <citation type="submission" date="2017-12" db="EMBL/GenBank/DDBJ databases">
        <title>Hemimetabolous genomes reveal molecular basis of termite eusociality.</title>
        <authorList>
            <person name="Harrison M.C."/>
            <person name="Jongepier E."/>
            <person name="Robertson H.M."/>
            <person name="Arning N."/>
            <person name="Bitard-Feildel T."/>
            <person name="Chao H."/>
            <person name="Childers C.P."/>
            <person name="Dinh H."/>
            <person name="Doddapaneni H."/>
            <person name="Dugan S."/>
            <person name="Gowin J."/>
            <person name="Greiner C."/>
            <person name="Han Y."/>
            <person name="Hu H."/>
            <person name="Hughes D.S.T."/>
            <person name="Huylmans A.-K."/>
            <person name="Kemena C."/>
            <person name="Kremer L.P.M."/>
            <person name="Lee S.L."/>
            <person name="Lopez-Ezquerra A."/>
            <person name="Mallet L."/>
            <person name="Monroy-Kuhn J.M."/>
            <person name="Moser A."/>
            <person name="Murali S.C."/>
            <person name="Muzny D.M."/>
            <person name="Otani S."/>
            <person name="Piulachs M.-D."/>
            <person name="Poelchau M."/>
            <person name="Qu J."/>
            <person name="Schaub F."/>
            <person name="Wada-Katsumata A."/>
            <person name="Worley K.C."/>
            <person name="Xie Q."/>
            <person name="Ylla G."/>
            <person name="Poulsen M."/>
            <person name="Gibbs R.A."/>
            <person name="Schal C."/>
            <person name="Richards S."/>
            <person name="Belles X."/>
            <person name="Korb J."/>
            <person name="Bornberg-Bauer E."/>
        </authorList>
    </citation>
    <scope>NUCLEOTIDE SEQUENCE [LARGE SCALE GENOMIC DNA]</scope>
    <source>
        <tissue evidence="12">Whole body</tissue>
    </source>
</reference>
<evidence type="ECO:0000256" key="7">
    <source>
        <dbReference type="ARBA" id="ARBA00023224"/>
    </source>
</evidence>
<dbReference type="PANTHER" id="PTHR10218">
    <property type="entry name" value="GTP-BINDING PROTEIN ALPHA SUBUNIT"/>
    <property type="match status" value="1"/>
</dbReference>
<keyword evidence="13" id="KW-1185">Reference proteome</keyword>
<dbReference type="Pfam" id="PF00503">
    <property type="entry name" value="G-alpha"/>
    <property type="match status" value="1"/>
</dbReference>
<dbReference type="EMBL" id="NEVH01023278">
    <property type="protein sequence ID" value="PNF18170.1"/>
    <property type="molecule type" value="Genomic_DNA"/>
</dbReference>
<evidence type="ECO:0000256" key="3">
    <source>
        <dbReference type="ARBA" id="ARBA00022741"/>
    </source>
</evidence>
<dbReference type="STRING" id="105785.A0A2J7PPE7"/>
<dbReference type="AlphaFoldDB" id="A0A2J7PPE7"/>
<protein>
    <recommendedName>
        <fullName evidence="11">Guanine nucleotide-binding protein subunit alpha</fullName>
    </recommendedName>
</protein>
<dbReference type="GO" id="GO:0030234">
    <property type="term" value="F:enzyme regulator activity"/>
    <property type="evidence" value="ECO:0007669"/>
    <property type="project" value="UniProtKB-ARBA"/>
</dbReference>
<keyword evidence="3 9" id="KW-0547">Nucleotide-binding</keyword>
<evidence type="ECO:0000256" key="11">
    <source>
        <dbReference type="RuleBase" id="RU369122"/>
    </source>
</evidence>
<dbReference type="GO" id="GO:0000902">
    <property type="term" value="P:cell morphogenesis"/>
    <property type="evidence" value="ECO:0007669"/>
    <property type="project" value="UniProtKB-ARBA"/>
</dbReference>
<dbReference type="GO" id="GO:0005737">
    <property type="term" value="C:cytoplasm"/>
    <property type="evidence" value="ECO:0007669"/>
    <property type="project" value="TreeGrafter"/>
</dbReference>
<evidence type="ECO:0000256" key="9">
    <source>
        <dbReference type="PIRSR" id="PIRSR601019-1"/>
    </source>
</evidence>
<dbReference type="SMART" id="SM00275">
    <property type="entry name" value="G_alpha"/>
    <property type="match status" value="1"/>
</dbReference>
<keyword evidence="5 9" id="KW-0342">GTP-binding</keyword>
<dbReference type="PANTHER" id="PTHR10218:SF329">
    <property type="entry name" value="GUANINE NUCLEOTIDE-BINDING PROTEIN G(Q) SUBUNIT ALPHA"/>
    <property type="match status" value="1"/>
</dbReference>
<dbReference type="EMBL" id="NEVH01023278">
    <property type="protein sequence ID" value="PNF18169.1"/>
    <property type="molecule type" value="Genomic_DNA"/>
</dbReference>
<dbReference type="GO" id="GO:0003925">
    <property type="term" value="F:G protein activity"/>
    <property type="evidence" value="ECO:0007669"/>
    <property type="project" value="UniProtKB-ARBA"/>
</dbReference>
<dbReference type="GO" id="GO:0031683">
    <property type="term" value="F:G-protein beta/gamma-subunit complex binding"/>
    <property type="evidence" value="ECO:0007669"/>
    <property type="project" value="UniProtKB-UniRule"/>
</dbReference>
<sequence>MSMSMICWCCLSQEAREKKKISDEIDKILMEEEKHLRKEFKLLLLGAGESGKSTFIKQMRIIHGSGFSEDERRNFVQVINHNVCVAMQTMIKAMEKLQIQYHDISNIERARLFLEEEFSYLTRPSREHIEVCKILWADPGIRECFKRKQEFYITESATYYLPKIDLVTTSDYLPTKQDILHARVPTSGINEYSFNVERVSFRIVDVGGQRRERRKWIHCFENVTSIIFIAALSEYDQCLFEEDGMNRLEESMTLFQVTIMSQWFQRSSVILFLNKKDLLEEKIMYSDLAVNFPDYDGPPQDAVAAQKFILDMFHSLNPNKKKVIYAHYTCATDTENMRFVFLAVRDMILQINLEDFNLA</sequence>
<dbReference type="Gene3D" id="3.40.50.300">
    <property type="entry name" value="P-loop containing nucleotide triphosphate hydrolases"/>
    <property type="match status" value="1"/>
</dbReference>
<dbReference type="Proteomes" id="UP000235965">
    <property type="component" value="Unassembled WGS sequence"/>
</dbReference>
<dbReference type="PRINTS" id="PR00318">
    <property type="entry name" value="GPROTEINA"/>
</dbReference>
<dbReference type="SUPFAM" id="SSF47895">
    <property type="entry name" value="Transducin (alpha subunit), insertion domain"/>
    <property type="match status" value="1"/>
</dbReference>
<dbReference type="InterPro" id="IPR027417">
    <property type="entry name" value="P-loop_NTPase"/>
</dbReference>
<dbReference type="PROSITE" id="PS51882">
    <property type="entry name" value="G_ALPHA"/>
    <property type="match status" value="1"/>
</dbReference>
<keyword evidence="4 10" id="KW-0460">Magnesium</keyword>
<dbReference type="InParanoid" id="A0A2J7PPE7"/>
<evidence type="ECO:0000256" key="10">
    <source>
        <dbReference type="PIRSR" id="PIRSR601019-2"/>
    </source>
</evidence>
<evidence type="ECO:0000256" key="5">
    <source>
        <dbReference type="ARBA" id="ARBA00023134"/>
    </source>
</evidence>
<gene>
    <name evidence="12" type="primary">GNAQ_7</name>
    <name evidence="12" type="ORF">B7P43_G01815</name>
</gene>
<name>A0A2J7PPE7_9NEOP</name>
<dbReference type="GO" id="GO:0005834">
    <property type="term" value="C:heterotrimeric G-protein complex"/>
    <property type="evidence" value="ECO:0007669"/>
    <property type="project" value="UniProtKB-UniRule"/>
</dbReference>
<evidence type="ECO:0000256" key="8">
    <source>
        <dbReference type="ARBA" id="ARBA00023288"/>
    </source>
</evidence>
<feature type="binding site" evidence="9">
    <location>
        <begin position="180"/>
        <end position="186"/>
    </location>
    <ligand>
        <name>GTP</name>
        <dbReference type="ChEBI" id="CHEBI:37565"/>
    </ligand>
</feature>
<evidence type="ECO:0000313" key="12">
    <source>
        <dbReference type="EMBL" id="PNF18169.1"/>
    </source>
</evidence>
<dbReference type="FunFam" id="1.10.400.10:FF:000002">
    <property type="entry name" value="guanine nucleotide-binding protein G(Q) subunit alpha"/>
    <property type="match status" value="1"/>
</dbReference>
<comment type="caution">
    <text evidence="12">The sequence shown here is derived from an EMBL/GenBank/DDBJ whole genome shotgun (WGS) entry which is preliminary data.</text>
</comment>
<dbReference type="SUPFAM" id="SSF52540">
    <property type="entry name" value="P-loop containing nucleoside triphosphate hydrolases"/>
    <property type="match status" value="1"/>
</dbReference>
<feature type="binding site" evidence="10">
    <location>
        <position position="186"/>
    </location>
    <ligand>
        <name>Mg(2+)</name>
        <dbReference type="ChEBI" id="CHEBI:18420"/>
    </ligand>
</feature>
<dbReference type="GO" id="GO:0046872">
    <property type="term" value="F:metal ion binding"/>
    <property type="evidence" value="ECO:0007669"/>
    <property type="project" value="UniProtKB-UniRule"/>
</dbReference>
<comment type="subunit">
    <text evidence="11">G proteins are composed of 3 units; alpha, beta and gamma. The alpha chain contains the guanine nucleotide binding site.</text>
</comment>
<dbReference type="GO" id="GO:0001664">
    <property type="term" value="F:G protein-coupled receptor binding"/>
    <property type="evidence" value="ECO:0007669"/>
    <property type="project" value="UniProtKB-UniRule"/>
</dbReference>
<comment type="similarity">
    <text evidence="1 11">Belongs to the G-alpha family. G(q) subfamily.</text>
</comment>
<dbReference type="FunFam" id="3.40.50.300:FF:003977">
    <property type="entry name" value="Guanine nucleotide-binding protein G(q) subunit alpha"/>
    <property type="match status" value="1"/>
</dbReference>
<keyword evidence="2 10" id="KW-0479">Metal-binding</keyword>
<dbReference type="PRINTS" id="PR00442">
    <property type="entry name" value="GPROTEINAQ"/>
</dbReference>
<feature type="binding site" evidence="10">
    <location>
        <position position="53"/>
    </location>
    <ligand>
        <name>Mg(2+)</name>
        <dbReference type="ChEBI" id="CHEBI:18420"/>
    </ligand>
</feature>
<comment type="function">
    <text evidence="11">Guanine nucleotide-binding proteins (G proteins) are involved as modulators or transducers in various transmembrane signaling systems.</text>
</comment>
<keyword evidence="6" id="KW-0564">Palmitate</keyword>
<dbReference type="FunFam" id="3.40.50.300:FF:000692">
    <property type="entry name" value="Guanine nucleotide-binding protein subunit alpha"/>
    <property type="match status" value="1"/>
</dbReference>
<accession>A0A2J7PPE7</accession>
<dbReference type="Gene3D" id="1.10.400.10">
    <property type="entry name" value="GI Alpha 1, domain 2-like"/>
    <property type="match status" value="1"/>
</dbReference>
<feature type="binding site" evidence="9">
    <location>
        <begin position="274"/>
        <end position="277"/>
    </location>
    <ligand>
        <name>GTP</name>
        <dbReference type="ChEBI" id="CHEBI:37565"/>
    </ligand>
</feature>
<organism evidence="12 13">
    <name type="scientific">Cryptotermes secundus</name>
    <dbReference type="NCBI Taxonomy" id="105785"/>
    <lineage>
        <taxon>Eukaryota</taxon>
        <taxon>Metazoa</taxon>
        <taxon>Ecdysozoa</taxon>
        <taxon>Arthropoda</taxon>
        <taxon>Hexapoda</taxon>
        <taxon>Insecta</taxon>
        <taxon>Pterygota</taxon>
        <taxon>Neoptera</taxon>
        <taxon>Polyneoptera</taxon>
        <taxon>Dictyoptera</taxon>
        <taxon>Blattodea</taxon>
        <taxon>Blattoidea</taxon>
        <taxon>Termitoidae</taxon>
        <taxon>Kalotermitidae</taxon>
        <taxon>Cryptotermitinae</taxon>
        <taxon>Cryptotermes</taxon>
    </lineage>
</organism>
<proteinExistence type="inferred from homology"/>
<evidence type="ECO:0000256" key="2">
    <source>
        <dbReference type="ARBA" id="ARBA00022723"/>
    </source>
</evidence>
<evidence type="ECO:0000256" key="1">
    <source>
        <dbReference type="ARBA" id="ARBA00007976"/>
    </source>
</evidence>
<feature type="binding site" evidence="9">
    <location>
        <begin position="49"/>
        <end position="54"/>
    </location>
    <ligand>
        <name>GTP</name>
        <dbReference type="ChEBI" id="CHEBI:37565"/>
    </ligand>
</feature>
<dbReference type="OrthoDB" id="5817230at2759"/>
<dbReference type="GO" id="GO:0005525">
    <property type="term" value="F:GTP binding"/>
    <property type="evidence" value="ECO:0007669"/>
    <property type="project" value="UniProtKB-UniRule"/>
</dbReference>
<dbReference type="InterPro" id="IPR011025">
    <property type="entry name" value="GproteinA_insert"/>
</dbReference>
<evidence type="ECO:0000313" key="13">
    <source>
        <dbReference type="Proteomes" id="UP000235965"/>
    </source>
</evidence>
<keyword evidence="8" id="KW-0449">Lipoprotein</keyword>
<feature type="binding site" evidence="9">
    <location>
        <position position="331"/>
    </location>
    <ligand>
        <name>GTP</name>
        <dbReference type="ChEBI" id="CHEBI:37565"/>
    </ligand>
</feature>
<keyword evidence="7 11" id="KW-0807">Transducer</keyword>
<dbReference type="CDD" id="cd00066">
    <property type="entry name" value="G-alpha"/>
    <property type="match status" value="1"/>
</dbReference>
<dbReference type="InterPro" id="IPR001019">
    <property type="entry name" value="Gprotein_alpha_su"/>
</dbReference>
<dbReference type="GO" id="GO:0050793">
    <property type="term" value="P:regulation of developmental process"/>
    <property type="evidence" value="ECO:0007669"/>
    <property type="project" value="UniProtKB-ARBA"/>
</dbReference>
<dbReference type="GO" id="GO:0007188">
    <property type="term" value="P:adenylate cyclase-modulating G protein-coupled receptor signaling pathway"/>
    <property type="evidence" value="ECO:0007669"/>
    <property type="project" value="TreeGrafter"/>
</dbReference>